<dbReference type="EMBL" id="RKRK01000002">
    <property type="protein sequence ID" value="RPF57400.1"/>
    <property type="molecule type" value="Genomic_DNA"/>
</dbReference>
<evidence type="ECO:0000256" key="6">
    <source>
        <dbReference type="SAM" id="Phobius"/>
    </source>
</evidence>
<sequence>MTKKLTRSTTDSMIAGVCGGIAEYFDWDVSIVRIATVVLALLTTNFPLIIVYIIVAVILPKDTDIIE</sequence>
<evidence type="ECO:0000256" key="4">
    <source>
        <dbReference type="ARBA" id="ARBA00022989"/>
    </source>
</evidence>
<gene>
    <name evidence="8" type="ORF">EDD62_0018</name>
</gene>
<dbReference type="PANTHER" id="PTHR33885">
    <property type="entry name" value="PHAGE SHOCK PROTEIN C"/>
    <property type="match status" value="1"/>
</dbReference>
<evidence type="ECO:0000256" key="5">
    <source>
        <dbReference type="ARBA" id="ARBA00023136"/>
    </source>
</evidence>
<organism evidence="8 9">
    <name type="scientific">Abyssicoccus albus</name>
    <dbReference type="NCBI Taxonomy" id="1817405"/>
    <lineage>
        <taxon>Bacteria</taxon>
        <taxon>Bacillati</taxon>
        <taxon>Bacillota</taxon>
        <taxon>Bacilli</taxon>
        <taxon>Bacillales</taxon>
        <taxon>Abyssicoccaceae</taxon>
    </lineage>
</organism>
<keyword evidence="4 6" id="KW-1133">Transmembrane helix</keyword>
<feature type="transmembrane region" description="Helical" evidence="6">
    <location>
        <begin position="34"/>
        <end position="59"/>
    </location>
</feature>
<evidence type="ECO:0000313" key="9">
    <source>
        <dbReference type="Proteomes" id="UP000277108"/>
    </source>
</evidence>
<keyword evidence="3 6" id="KW-0812">Transmembrane</keyword>
<comment type="subcellular location">
    <subcellularLocation>
        <location evidence="1">Cell membrane</location>
        <topology evidence="1">Single-pass membrane protein</topology>
    </subcellularLocation>
</comment>
<dbReference type="InterPro" id="IPR007168">
    <property type="entry name" value="Phageshock_PspC_N"/>
</dbReference>
<dbReference type="Pfam" id="PF04024">
    <property type="entry name" value="PspC"/>
    <property type="match status" value="1"/>
</dbReference>
<evidence type="ECO:0000256" key="2">
    <source>
        <dbReference type="ARBA" id="ARBA00022475"/>
    </source>
</evidence>
<dbReference type="InterPro" id="IPR052027">
    <property type="entry name" value="PspC"/>
</dbReference>
<evidence type="ECO:0000256" key="3">
    <source>
        <dbReference type="ARBA" id="ARBA00022692"/>
    </source>
</evidence>
<dbReference type="GO" id="GO:0005886">
    <property type="term" value="C:plasma membrane"/>
    <property type="evidence" value="ECO:0007669"/>
    <property type="project" value="UniProtKB-SubCell"/>
</dbReference>
<protein>
    <submittedName>
        <fullName evidence="8">Phage shock protein C (PspC) family protein</fullName>
    </submittedName>
</protein>
<evidence type="ECO:0000256" key="1">
    <source>
        <dbReference type="ARBA" id="ARBA00004162"/>
    </source>
</evidence>
<keyword evidence="5 6" id="KW-0472">Membrane</keyword>
<accession>A0A3N5BQW7</accession>
<dbReference type="RefSeq" id="WP_123807058.1">
    <property type="nucleotide sequence ID" value="NZ_RKRK01000002.1"/>
</dbReference>
<keyword evidence="2" id="KW-1003">Cell membrane</keyword>
<evidence type="ECO:0000313" key="8">
    <source>
        <dbReference type="EMBL" id="RPF57400.1"/>
    </source>
</evidence>
<keyword evidence="9" id="KW-1185">Reference proteome</keyword>
<dbReference type="PANTHER" id="PTHR33885:SF3">
    <property type="entry name" value="PHAGE SHOCK PROTEIN C"/>
    <property type="match status" value="1"/>
</dbReference>
<evidence type="ECO:0000259" key="7">
    <source>
        <dbReference type="Pfam" id="PF04024"/>
    </source>
</evidence>
<dbReference type="Proteomes" id="UP000277108">
    <property type="component" value="Unassembled WGS sequence"/>
</dbReference>
<reference evidence="8 9" key="1">
    <citation type="submission" date="2018-11" db="EMBL/GenBank/DDBJ databases">
        <title>Genomic Encyclopedia of Type Strains, Phase IV (KMG-IV): sequencing the most valuable type-strain genomes for metagenomic binning, comparative biology and taxonomic classification.</title>
        <authorList>
            <person name="Goeker M."/>
        </authorList>
    </citation>
    <scope>NUCLEOTIDE SEQUENCE [LARGE SCALE GENOMIC DNA]</scope>
    <source>
        <strain evidence="8 9">DSM 29158</strain>
    </source>
</reference>
<dbReference type="OrthoDB" id="9815286at2"/>
<dbReference type="AlphaFoldDB" id="A0A3N5BQW7"/>
<name>A0A3N5BQW7_9BACL</name>
<feature type="domain" description="Phage shock protein PspC N-terminal" evidence="7">
    <location>
        <begin position="3"/>
        <end position="61"/>
    </location>
</feature>
<proteinExistence type="predicted"/>
<comment type="caution">
    <text evidence="8">The sequence shown here is derived from an EMBL/GenBank/DDBJ whole genome shotgun (WGS) entry which is preliminary data.</text>
</comment>